<dbReference type="InterPro" id="IPR059106">
    <property type="entry name" value="WHD_MalT"/>
</dbReference>
<evidence type="ECO:0000259" key="2">
    <source>
        <dbReference type="SMART" id="SM01043"/>
    </source>
</evidence>
<dbReference type="InterPro" id="IPR011990">
    <property type="entry name" value="TPR-like_helical_dom_sf"/>
</dbReference>
<dbReference type="Pfam" id="PF25873">
    <property type="entry name" value="WHD_MalT"/>
    <property type="match status" value="1"/>
</dbReference>
<evidence type="ECO:0000313" key="4">
    <source>
        <dbReference type="Proteomes" id="UP000525298"/>
    </source>
</evidence>
<dbReference type="Gene3D" id="1.25.40.10">
    <property type="entry name" value="Tetratricopeptide repeat domain"/>
    <property type="match status" value="2"/>
</dbReference>
<evidence type="ECO:0000256" key="1">
    <source>
        <dbReference type="SAM" id="MobiDB-lite"/>
    </source>
</evidence>
<feature type="region of interest" description="Disordered" evidence="1">
    <location>
        <begin position="1042"/>
        <end position="1064"/>
    </location>
</feature>
<feature type="compositionally biased region" description="Polar residues" evidence="1">
    <location>
        <begin position="1042"/>
        <end position="1051"/>
    </location>
</feature>
<dbReference type="InterPro" id="IPR027417">
    <property type="entry name" value="P-loop_NTPase"/>
</dbReference>
<dbReference type="GO" id="GO:0003677">
    <property type="term" value="F:DNA binding"/>
    <property type="evidence" value="ECO:0007669"/>
    <property type="project" value="UniProtKB-KW"/>
</dbReference>
<feature type="domain" description="Bacterial transcriptional activator" evidence="2">
    <location>
        <begin position="911"/>
        <end position="1058"/>
    </location>
</feature>
<comment type="caution">
    <text evidence="3">The sequence shown here is derived from an EMBL/GenBank/DDBJ whole genome shotgun (WGS) entry which is preliminary data.</text>
</comment>
<dbReference type="EMBL" id="JACDUS010000011">
    <property type="protein sequence ID" value="MBA2882696.1"/>
    <property type="molecule type" value="Genomic_DNA"/>
</dbReference>
<proteinExistence type="predicted"/>
<dbReference type="Pfam" id="PF03704">
    <property type="entry name" value="BTAD"/>
    <property type="match status" value="1"/>
</dbReference>
<keyword evidence="4" id="KW-1185">Reference proteome</keyword>
<dbReference type="AlphaFoldDB" id="A0A7W0HM50"/>
<reference evidence="3 4" key="1">
    <citation type="submission" date="2020-07" db="EMBL/GenBank/DDBJ databases">
        <title>Genomic Encyclopedia of Type Strains, Phase IV (KMG-IV): sequencing the most valuable type-strain genomes for metagenomic binning, comparative biology and taxonomic classification.</title>
        <authorList>
            <person name="Goeker M."/>
        </authorList>
    </citation>
    <scope>NUCLEOTIDE SEQUENCE [LARGE SCALE GENOMIC DNA]</scope>
    <source>
        <strain evidence="3 4">DSM 17721</strain>
    </source>
</reference>
<accession>A0A7W0HM50</accession>
<protein>
    <submittedName>
        <fullName evidence="3">ATP/maltotriose-dependent transcriptional regulator MalT/DNA-binding SARP family transcriptional activator</fullName>
    </submittedName>
</protein>
<name>A0A7W0HM50_9BACT</name>
<evidence type="ECO:0000313" key="3">
    <source>
        <dbReference type="EMBL" id="MBA2882696.1"/>
    </source>
</evidence>
<dbReference type="PANTHER" id="PTHR35807">
    <property type="entry name" value="TRANSCRIPTIONAL REGULATOR REDD-RELATED"/>
    <property type="match status" value="1"/>
</dbReference>
<dbReference type="InterPro" id="IPR036388">
    <property type="entry name" value="WH-like_DNA-bd_sf"/>
</dbReference>
<dbReference type="SUPFAM" id="SSF48452">
    <property type="entry name" value="TPR-like"/>
    <property type="match status" value="2"/>
</dbReference>
<dbReference type="InterPro" id="IPR051677">
    <property type="entry name" value="AfsR-DnrI-RedD_regulator"/>
</dbReference>
<sequence length="1064" mass="120970">MAKITKPRLQKVLPRKRLFDLLDDTRAYAATWICGPGGSGKTTFIASYIEENQLPCLWYQIDEGDSDIAAFFYYLGVAGKALGREEKDLPFLTPEYALGISSFTRRFFEQLFEQLGRPGVIVLDNYQDAPPESQLHEVVRNALSMIPEDINLFILSRTEPHSILARAAASNFLAEIGWPALRLQPQETRDLVRLLSRTPPSEVVIDSLHKKVDGWLAGLLLLLKRAETEDIDPGTFTQFTGSEVFDYFTSEIFDKADKETQEFLLSTSVLPTFSATMAQNLTGTDNAEEILSRIRQNHWFTERFPGRETRYQYHPLFREYLQSQAAQTFTGKHMKRLKQAAARLLEAEGQTEAAIELFLESGHPHEVVRLILSQAEMLVIQGRNQTLEQWLRRLPEEVFSKYPYALYWLGVCRHRFDPDEGRELFEKAFSLFAEQKDTEGIWLSLCGILYSITVAWDSFKPLDQWIQKLTQFSRQYEALASLDVRGRLSAVAIFSLTFRSPDHPEFKTWEKRGQAILQENISAEIKLRVIVALAWHRLFSGNLAEAEHFIELYQEMVQSPNIPPFSLLALMNAEAFYYFLNNNFEACSNIVTKSLDLASATGIHLISPIVLGHGAAGALAAEDLDSAHKHLRNMAQYAHSSDWIFIYFKILKIWQALLEKNFSKALIEGESAEAYVAESGMPMTDSMWYQGMAIALHASGKTVEASRYLQQALSISSRVGFHQIEFGCHLTQAQFALDAGDETAARNSLQKAMAIGKAQQYVNTWLWRSDTMARLCCKALEENIEVAYVQDLILRRNLIPQSPPLEIENWPWPIRIYTLGRFSLIKDGSPLSFTKKAQEKPLAMLKTIIALGGRSVSENQVADLLWPDSDGDAAHGAFKTNLHRLRKLVGYHEAIEHRHGNIKLDTRYCWVDAWIFERMISRATSAWGSAAGETELLNAAALTQKALDLYKGPLFQSEDHLSTHLREHLHHLFIQGVQQLGEYRQKRKQWEEAISLYERGLKIDGLVEPFYRGLMVSRYQLGQKAKAMAAYERCKKSLAENLNTSPSTTTDSLKHSLFPADMHK</sequence>
<dbReference type="Gene3D" id="1.10.10.10">
    <property type="entry name" value="Winged helix-like DNA-binding domain superfamily/Winged helix DNA-binding domain"/>
    <property type="match status" value="1"/>
</dbReference>
<keyword evidence="3" id="KW-0238">DNA-binding</keyword>
<dbReference type="InterPro" id="IPR005158">
    <property type="entry name" value="BTAD"/>
</dbReference>
<dbReference type="SUPFAM" id="SSF52540">
    <property type="entry name" value="P-loop containing nucleoside triphosphate hydrolases"/>
    <property type="match status" value="1"/>
</dbReference>
<organism evidence="3 4">
    <name type="scientific">Desulfosalsimonas propionicica</name>
    <dbReference type="NCBI Taxonomy" id="332175"/>
    <lineage>
        <taxon>Bacteria</taxon>
        <taxon>Pseudomonadati</taxon>
        <taxon>Thermodesulfobacteriota</taxon>
        <taxon>Desulfobacteria</taxon>
        <taxon>Desulfobacterales</taxon>
        <taxon>Desulfosalsimonadaceae</taxon>
        <taxon>Desulfosalsimonas</taxon>
    </lineage>
</organism>
<dbReference type="Proteomes" id="UP000525298">
    <property type="component" value="Unassembled WGS sequence"/>
</dbReference>
<gene>
    <name evidence="3" type="ORF">HNR65_003050</name>
</gene>
<dbReference type="SMART" id="SM01043">
    <property type="entry name" value="BTAD"/>
    <property type="match status" value="1"/>
</dbReference>